<dbReference type="EMBL" id="VUMM01000019">
    <property type="protein sequence ID" value="MSS02066.1"/>
    <property type="molecule type" value="Genomic_DNA"/>
</dbReference>
<dbReference type="RefSeq" id="WP_154460930.1">
    <property type="nucleotide sequence ID" value="NZ_VUMM01000019.1"/>
</dbReference>
<organism evidence="2 3">
    <name type="scientific">Floccifex porci</name>
    <dbReference type="NCBI Taxonomy" id="2606629"/>
    <lineage>
        <taxon>Bacteria</taxon>
        <taxon>Bacillati</taxon>
        <taxon>Bacillota</taxon>
        <taxon>Erysipelotrichia</taxon>
        <taxon>Erysipelotrichales</taxon>
        <taxon>Erysipelotrichaceae</taxon>
        <taxon>Floccifex</taxon>
    </lineage>
</organism>
<protein>
    <submittedName>
        <fullName evidence="2">FHA domain-containing protein</fullName>
    </submittedName>
</protein>
<dbReference type="Pfam" id="PF00498">
    <property type="entry name" value="FHA"/>
    <property type="match status" value="1"/>
</dbReference>
<evidence type="ECO:0000259" key="1">
    <source>
        <dbReference type="PROSITE" id="PS50006"/>
    </source>
</evidence>
<dbReference type="Proteomes" id="UP000470082">
    <property type="component" value="Unassembled WGS sequence"/>
</dbReference>
<accession>A0A7X2N433</accession>
<dbReference type="InterPro" id="IPR050923">
    <property type="entry name" value="Cell_Proc_Reg/RNA_Proc"/>
</dbReference>
<dbReference type="AlphaFoldDB" id="A0A7X2N433"/>
<dbReference type="InterPro" id="IPR000253">
    <property type="entry name" value="FHA_dom"/>
</dbReference>
<reference evidence="2 3" key="1">
    <citation type="submission" date="2019-08" db="EMBL/GenBank/DDBJ databases">
        <title>In-depth cultivation of the pig gut microbiome towards novel bacterial diversity and tailored functional studies.</title>
        <authorList>
            <person name="Wylensek D."/>
            <person name="Hitch T.C.A."/>
            <person name="Clavel T."/>
        </authorList>
    </citation>
    <scope>NUCLEOTIDE SEQUENCE [LARGE SCALE GENOMIC DNA]</scope>
    <source>
        <strain evidence="2 3">LKV-178-WT-2G</strain>
    </source>
</reference>
<dbReference type="SUPFAM" id="SSF49879">
    <property type="entry name" value="SMAD/FHA domain"/>
    <property type="match status" value="1"/>
</dbReference>
<evidence type="ECO:0000313" key="2">
    <source>
        <dbReference type="EMBL" id="MSS02066.1"/>
    </source>
</evidence>
<gene>
    <name evidence="2" type="ORF">FYJ50_08190</name>
</gene>
<proteinExistence type="predicted"/>
<feature type="domain" description="FHA" evidence="1">
    <location>
        <begin position="244"/>
        <end position="293"/>
    </location>
</feature>
<comment type="caution">
    <text evidence="2">The sequence shown here is derived from an EMBL/GenBank/DDBJ whole genome shotgun (WGS) entry which is preliminary data.</text>
</comment>
<dbReference type="PANTHER" id="PTHR23308">
    <property type="entry name" value="NUCLEAR INHIBITOR OF PROTEIN PHOSPHATASE-1"/>
    <property type="match status" value="1"/>
</dbReference>
<name>A0A7X2N433_9FIRM</name>
<sequence length="316" mass="37833">MQDWIHELYRDSNNILVELNKKECLDIEIFQRMANDCFCLQCVLQDKEKARILYSIQNKVSLHDFISQYVFEKEEGYQFLIHLMESAIAINRNKPVYFHPKAIFLDEHGENFYFMVIPISLQEWMFTTNQIKEWIEYLYKNIQTTTAFEIPGYLIRFLNCKEFSLPNLILGLKNLQQLYHPKRFSFLKKKKESSFRVQEAIHPLYIEEIKEEVSDNQTRILGMTMEEKAYVEIHRKMYELSETTLIGRSFGCDIQLKEEEVSLTHCKIVCENHRYYIQDLKSSNGTFLNGKRVQRKMRLKDGMEIQIANVKFVFHQ</sequence>
<dbReference type="SMART" id="SM00240">
    <property type="entry name" value="FHA"/>
    <property type="match status" value="1"/>
</dbReference>
<dbReference type="Gene3D" id="2.60.200.20">
    <property type="match status" value="1"/>
</dbReference>
<dbReference type="PROSITE" id="PS50006">
    <property type="entry name" value="FHA_DOMAIN"/>
    <property type="match status" value="1"/>
</dbReference>
<dbReference type="CDD" id="cd00060">
    <property type="entry name" value="FHA"/>
    <property type="match status" value="1"/>
</dbReference>
<evidence type="ECO:0000313" key="3">
    <source>
        <dbReference type="Proteomes" id="UP000470082"/>
    </source>
</evidence>
<dbReference type="InterPro" id="IPR008984">
    <property type="entry name" value="SMAD_FHA_dom_sf"/>
</dbReference>
<keyword evidence="3" id="KW-1185">Reference proteome</keyword>